<dbReference type="InterPro" id="IPR036639">
    <property type="entry name" value="Cyt_c_oxidase_su4_sf"/>
</dbReference>
<comment type="subcellular location">
    <subcellularLocation>
        <location evidence="2">Cytoplasm</location>
    </subcellularLocation>
    <subcellularLocation>
        <location evidence="1">Mitochondrion inner membrane</location>
        <topology evidence="1">Single-pass membrane protein</topology>
    </subcellularLocation>
</comment>
<evidence type="ECO:0000256" key="11">
    <source>
        <dbReference type="ARBA" id="ARBA00022989"/>
    </source>
</evidence>
<keyword evidence="9" id="KW-0378">Hydrolase</keyword>
<keyword evidence="11 17" id="KW-1133">Transmembrane helix</keyword>
<evidence type="ECO:0000256" key="14">
    <source>
        <dbReference type="ARBA" id="ARBA00047761"/>
    </source>
</evidence>
<dbReference type="Proteomes" id="UP000050525">
    <property type="component" value="Unassembled WGS sequence"/>
</dbReference>
<comment type="similarity">
    <text evidence="4">Belongs to the cytochrome c oxidase IV family.</text>
</comment>
<keyword evidence="7 17" id="KW-0812">Transmembrane</keyword>
<dbReference type="GO" id="GO:0004722">
    <property type="term" value="F:protein serine/threonine phosphatase activity"/>
    <property type="evidence" value="ECO:0007669"/>
    <property type="project" value="UniProtKB-EC"/>
</dbReference>
<dbReference type="PANTHER" id="PTHR45948:SF1">
    <property type="entry name" value="TYROSINE-PROTEIN PHOSPHATASE DOMAIN-CONTAINING PROTEIN"/>
    <property type="match status" value="1"/>
</dbReference>
<dbReference type="InterPro" id="IPR016130">
    <property type="entry name" value="Tyr_Pase_AS"/>
</dbReference>
<feature type="transmembrane region" description="Helical" evidence="17">
    <location>
        <begin position="103"/>
        <end position="121"/>
    </location>
</feature>
<feature type="domain" description="Tyrosine-protein phosphatase" evidence="18">
    <location>
        <begin position="174"/>
        <end position="314"/>
    </location>
</feature>
<reference evidence="20 21" key="1">
    <citation type="journal article" date="2012" name="Genome Biol.">
        <title>Sequencing three crocodilian genomes to illuminate the evolution of archosaurs and amniotes.</title>
        <authorList>
            <person name="St John J.A."/>
            <person name="Braun E.L."/>
            <person name="Isberg S.R."/>
            <person name="Miles L.G."/>
            <person name="Chong A.Y."/>
            <person name="Gongora J."/>
            <person name="Dalzell P."/>
            <person name="Moran C."/>
            <person name="Bed'hom B."/>
            <person name="Abzhanov A."/>
            <person name="Burgess S.C."/>
            <person name="Cooksey A.M."/>
            <person name="Castoe T.A."/>
            <person name="Crawford N.G."/>
            <person name="Densmore L.D."/>
            <person name="Drew J.C."/>
            <person name="Edwards S.V."/>
            <person name="Faircloth B.C."/>
            <person name="Fujita M.K."/>
            <person name="Greenwold M.J."/>
            <person name="Hoffmann F.G."/>
            <person name="Howard J.M."/>
            <person name="Iguchi T."/>
            <person name="Janes D.E."/>
            <person name="Khan S.Y."/>
            <person name="Kohno S."/>
            <person name="de Koning A.J."/>
            <person name="Lance S.L."/>
            <person name="McCarthy F.M."/>
            <person name="McCormack J.E."/>
            <person name="Merchant M.E."/>
            <person name="Peterson D.G."/>
            <person name="Pollock D.D."/>
            <person name="Pourmand N."/>
            <person name="Raney B.J."/>
            <person name="Roessler K.A."/>
            <person name="Sanford J.R."/>
            <person name="Sawyer R.H."/>
            <person name="Schmidt C.J."/>
            <person name="Triplett E.W."/>
            <person name="Tuberville T.D."/>
            <person name="Venegas-Anaya M."/>
            <person name="Howard J.T."/>
            <person name="Jarvis E.D."/>
            <person name="Guillette L.J.Jr."/>
            <person name="Glenn T.C."/>
            <person name="Green R.E."/>
            <person name="Ray D.A."/>
        </authorList>
    </citation>
    <scope>NUCLEOTIDE SEQUENCE [LARGE SCALE GENOMIC DNA]</scope>
    <source>
        <strain evidence="20">KSC_2009_1</strain>
    </source>
</reference>
<dbReference type="InterPro" id="IPR013288">
    <property type="entry name" value="Cyt_c_oxidase_su4"/>
</dbReference>
<dbReference type="GO" id="GO:0004725">
    <property type="term" value="F:protein tyrosine phosphatase activity"/>
    <property type="evidence" value="ECO:0007669"/>
    <property type="project" value="UniProtKB-EC"/>
</dbReference>
<dbReference type="InterPro" id="IPR000340">
    <property type="entry name" value="Dual-sp_phosphatase_cat-dom"/>
</dbReference>
<feature type="domain" description="Tyrosine specific protein phosphatases" evidence="19">
    <location>
        <begin position="235"/>
        <end position="309"/>
    </location>
</feature>
<evidence type="ECO:0000256" key="13">
    <source>
        <dbReference type="ARBA" id="ARBA00023136"/>
    </source>
</evidence>
<dbReference type="GO" id="GO:0007165">
    <property type="term" value="P:signal transduction"/>
    <property type="evidence" value="ECO:0007669"/>
    <property type="project" value="UniProtKB-ARBA"/>
</dbReference>
<evidence type="ECO:0000256" key="9">
    <source>
        <dbReference type="ARBA" id="ARBA00022801"/>
    </source>
</evidence>
<keyword evidence="10" id="KW-0904">Protein phosphatase</keyword>
<dbReference type="Gene3D" id="1.10.442.10">
    <property type="entry name" value="Cytochrome c oxidase subunit IV"/>
    <property type="match status" value="1"/>
</dbReference>
<proteinExistence type="inferred from homology"/>
<dbReference type="Gene3D" id="3.90.190.10">
    <property type="entry name" value="Protein tyrosine phosphatase superfamily"/>
    <property type="match status" value="1"/>
</dbReference>
<dbReference type="InterPro" id="IPR004203">
    <property type="entry name" value="Cyt_c_oxidase_su4_fam"/>
</dbReference>
<evidence type="ECO:0000313" key="21">
    <source>
        <dbReference type="Proteomes" id="UP000050525"/>
    </source>
</evidence>
<keyword evidence="6" id="KW-0963">Cytoplasm</keyword>
<dbReference type="InterPro" id="IPR029021">
    <property type="entry name" value="Prot-tyrosine_phosphatase-like"/>
</dbReference>
<comment type="caution">
    <text evidence="20">The sequence shown here is derived from an EMBL/GenBank/DDBJ whole genome shotgun (WGS) entry which is preliminary data.</text>
</comment>
<evidence type="ECO:0000256" key="15">
    <source>
        <dbReference type="ARBA" id="ARBA00048336"/>
    </source>
</evidence>
<dbReference type="EMBL" id="AKHW03002566">
    <property type="protein sequence ID" value="KYO37931.1"/>
    <property type="molecule type" value="Genomic_DNA"/>
</dbReference>
<dbReference type="SMART" id="SM00195">
    <property type="entry name" value="DSPc"/>
    <property type="match status" value="1"/>
</dbReference>
<protein>
    <submittedName>
        <fullName evidence="20">Dual specificity protein phosphatase 22-A</fullName>
    </submittedName>
</protein>
<dbReference type="PROSITE" id="PS50054">
    <property type="entry name" value="TYR_PHOSPHATASE_DUAL"/>
    <property type="match status" value="1"/>
</dbReference>
<accession>A0A151NM90</accession>
<comment type="similarity">
    <text evidence="5">Belongs to the protein-tyrosine phosphatase family. Non-receptor class dual specificity subfamily.</text>
</comment>
<comment type="catalytic activity">
    <reaction evidence="14">
        <text>O-phospho-L-seryl-[protein] + H2O = L-seryl-[protein] + phosphate</text>
        <dbReference type="Rhea" id="RHEA:20629"/>
        <dbReference type="Rhea" id="RHEA-COMP:9863"/>
        <dbReference type="Rhea" id="RHEA-COMP:11604"/>
        <dbReference type="ChEBI" id="CHEBI:15377"/>
        <dbReference type="ChEBI" id="CHEBI:29999"/>
        <dbReference type="ChEBI" id="CHEBI:43474"/>
        <dbReference type="ChEBI" id="CHEBI:83421"/>
        <dbReference type="EC" id="3.1.3.16"/>
    </reaction>
</comment>
<evidence type="ECO:0000256" key="3">
    <source>
        <dbReference type="ARBA" id="ARBA00004673"/>
    </source>
</evidence>
<dbReference type="InterPro" id="IPR000387">
    <property type="entry name" value="Tyr_Pase_dom"/>
</dbReference>
<evidence type="ECO:0000256" key="17">
    <source>
        <dbReference type="SAM" id="Phobius"/>
    </source>
</evidence>
<evidence type="ECO:0000256" key="10">
    <source>
        <dbReference type="ARBA" id="ARBA00022912"/>
    </source>
</evidence>
<evidence type="ECO:0000256" key="16">
    <source>
        <dbReference type="ARBA" id="ARBA00051722"/>
    </source>
</evidence>
<keyword evidence="21" id="KW-1185">Reference proteome</keyword>
<keyword evidence="13 17" id="KW-0472">Membrane</keyword>
<name>A0A151NM90_ALLMI</name>
<dbReference type="GO" id="GO:0006123">
    <property type="term" value="P:mitochondrial electron transport, cytochrome c to oxygen"/>
    <property type="evidence" value="ECO:0007669"/>
    <property type="project" value="InterPro"/>
</dbReference>
<dbReference type="CDD" id="cd00922">
    <property type="entry name" value="Cyt_c_Oxidase_IV"/>
    <property type="match status" value="1"/>
</dbReference>
<evidence type="ECO:0000256" key="4">
    <source>
        <dbReference type="ARBA" id="ARBA00008135"/>
    </source>
</evidence>
<evidence type="ECO:0000256" key="8">
    <source>
        <dbReference type="ARBA" id="ARBA00022792"/>
    </source>
</evidence>
<sequence>MLASRAFSLVGKRAISTSICMRGHGQAVVGMEDASLPSYVDRRNIPLPDARYTKTLSVEQKALKEKEKASWNALTIDEKVALYHIKFNQTYAEMNKGTKEWKTVVGATAAFLGFCGLFLVWEKMYVFAPVPHTLSEDWVAKQTKRMLDMRVNPIEGLSSKYPSENPRRAVMGSGMSKVVKGLYLGNIRDSEDKENLARNGVTHILSVHNNAKPVLEDVTYLCISASDSSAQNLIQHFKECIKFIHECRLHGGGCLIHCLAGVSRSTTILVAYLMTVTDLSWEECLAATRAVRSYVSPNFGFQQQLQEYERTLLKEYRAWIRCEYGRNPFNDQEELRRLLVQQEEKQRSQRTVDHWLNAPEPTYSLPYNAYGTSRNRWMNR</sequence>
<dbReference type="GO" id="GO:0050860">
    <property type="term" value="P:negative regulation of T cell receptor signaling pathway"/>
    <property type="evidence" value="ECO:0007669"/>
    <property type="project" value="UniProtKB-ARBA"/>
</dbReference>
<evidence type="ECO:0000256" key="2">
    <source>
        <dbReference type="ARBA" id="ARBA00004496"/>
    </source>
</evidence>
<dbReference type="PROSITE" id="PS00383">
    <property type="entry name" value="TYR_PHOSPHATASE_1"/>
    <property type="match status" value="1"/>
</dbReference>
<dbReference type="FunFam" id="1.10.442.10:FF:000001">
    <property type="entry name" value="Cytochrome c oxidase subunit 4 isoform 1"/>
    <property type="match status" value="1"/>
</dbReference>
<dbReference type="InterPro" id="IPR020422">
    <property type="entry name" value="TYR_PHOSPHATASE_DUAL_dom"/>
</dbReference>
<keyword evidence="12" id="KW-0496">Mitochondrion</keyword>
<dbReference type="GO" id="GO:0071363">
    <property type="term" value="P:cellular response to growth factor stimulus"/>
    <property type="evidence" value="ECO:0007669"/>
    <property type="project" value="UniProtKB-ARBA"/>
</dbReference>
<dbReference type="GO" id="GO:0045277">
    <property type="term" value="C:respiratory chain complex IV"/>
    <property type="evidence" value="ECO:0007669"/>
    <property type="project" value="InterPro"/>
</dbReference>
<dbReference type="AlphaFoldDB" id="A0A151NM90"/>
<dbReference type="STRING" id="8496.A0A151NM90"/>
<dbReference type="Pfam" id="PF02936">
    <property type="entry name" value="COX4"/>
    <property type="match status" value="1"/>
</dbReference>
<evidence type="ECO:0000259" key="18">
    <source>
        <dbReference type="PROSITE" id="PS50054"/>
    </source>
</evidence>
<dbReference type="SUPFAM" id="SSF52799">
    <property type="entry name" value="(Phosphotyrosine protein) phosphatases II"/>
    <property type="match status" value="1"/>
</dbReference>
<dbReference type="GO" id="GO:0005829">
    <property type="term" value="C:cytosol"/>
    <property type="evidence" value="ECO:0007669"/>
    <property type="project" value="TreeGrafter"/>
</dbReference>
<evidence type="ECO:0000259" key="19">
    <source>
        <dbReference type="PROSITE" id="PS50056"/>
    </source>
</evidence>
<evidence type="ECO:0000256" key="6">
    <source>
        <dbReference type="ARBA" id="ARBA00022490"/>
    </source>
</evidence>
<evidence type="ECO:0000256" key="1">
    <source>
        <dbReference type="ARBA" id="ARBA00004434"/>
    </source>
</evidence>
<dbReference type="PROSITE" id="PS50056">
    <property type="entry name" value="TYR_PHOSPHATASE_2"/>
    <property type="match status" value="1"/>
</dbReference>
<dbReference type="FunFam" id="3.90.190.10:FF:000048">
    <property type="entry name" value="dual specificity protein phosphatase 22 isoform X1"/>
    <property type="match status" value="1"/>
</dbReference>
<evidence type="ECO:0000313" key="20">
    <source>
        <dbReference type="EMBL" id="KYO37931.1"/>
    </source>
</evidence>
<dbReference type="GO" id="GO:0005743">
    <property type="term" value="C:mitochondrial inner membrane"/>
    <property type="evidence" value="ECO:0007669"/>
    <property type="project" value="UniProtKB-SubCell"/>
</dbReference>
<dbReference type="UniPathway" id="UPA00705"/>
<dbReference type="GO" id="GO:0030155">
    <property type="term" value="P:regulation of cell adhesion"/>
    <property type="evidence" value="ECO:0007669"/>
    <property type="project" value="UniProtKB-ARBA"/>
</dbReference>
<evidence type="ECO:0000256" key="12">
    <source>
        <dbReference type="ARBA" id="ARBA00023128"/>
    </source>
</evidence>
<dbReference type="Pfam" id="PF00782">
    <property type="entry name" value="DSPc"/>
    <property type="match status" value="1"/>
</dbReference>
<comment type="catalytic activity">
    <reaction evidence="16">
        <text>O-phospho-L-tyrosyl-[protein] + H2O = L-tyrosyl-[protein] + phosphate</text>
        <dbReference type="Rhea" id="RHEA:10684"/>
        <dbReference type="Rhea" id="RHEA-COMP:10136"/>
        <dbReference type="Rhea" id="RHEA-COMP:20101"/>
        <dbReference type="ChEBI" id="CHEBI:15377"/>
        <dbReference type="ChEBI" id="CHEBI:43474"/>
        <dbReference type="ChEBI" id="CHEBI:46858"/>
        <dbReference type="ChEBI" id="CHEBI:61978"/>
        <dbReference type="EC" id="3.1.3.48"/>
    </reaction>
</comment>
<comment type="catalytic activity">
    <reaction evidence="15">
        <text>O-phospho-L-threonyl-[protein] + H2O = L-threonyl-[protein] + phosphate</text>
        <dbReference type="Rhea" id="RHEA:47004"/>
        <dbReference type="Rhea" id="RHEA-COMP:11060"/>
        <dbReference type="Rhea" id="RHEA-COMP:11605"/>
        <dbReference type="ChEBI" id="CHEBI:15377"/>
        <dbReference type="ChEBI" id="CHEBI:30013"/>
        <dbReference type="ChEBI" id="CHEBI:43474"/>
        <dbReference type="ChEBI" id="CHEBI:61977"/>
        <dbReference type="EC" id="3.1.3.16"/>
    </reaction>
</comment>
<evidence type="ECO:0000256" key="5">
    <source>
        <dbReference type="ARBA" id="ARBA00008601"/>
    </source>
</evidence>
<keyword evidence="8" id="KW-0999">Mitochondrion inner membrane</keyword>
<organism evidence="20 21">
    <name type="scientific">Alligator mississippiensis</name>
    <name type="common">American alligator</name>
    <dbReference type="NCBI Taxonomy" id="8496"/>
    <lineage>
        <taxon>Eukaryota</taxon>
        <taxon>Metazoa</taxon>
        <taxon>Chordata</taxon>
        <taxon>Craniata</taxon>
        <taxon>Vertebrata</taxon>
        <taxon>Euteleostomi</taxon>
        <taxon>Archelosauria</taxon>
        <taxon>Archosauria</taxon>
        <taxon>Crocodylia</taxon>
        <taxon>Alligatoridae</taxon>
        <taxon>Alligatorinae</taxon>
        <taxon>Alligator</taxon>
    </lineage>
</organism>
<dbReference type="PRINTS" id="PR01873">
    <property type="entry name" value="CYTCOXIDASE4"/>
</dbReference>
<dbReference type="GO" id="GO:1990782">
    <property type="term" value="F:protein tyrosine kinase binding"/>
    <property type="evidence" value="ECO:0007669"/>
    <property type="project" value="UniProtKB-ARBA"/>
</dbReference>
<evidence type="ECO:0000256" key="7">
    <source>
        <dbReference type="ARBA" id="ARBA00022692"/>
    </source>
</evidence>
<comment type="pathway">
    <text evidence="3">Energy metabolism; oxidative phosphorylation.</text>
</comment>
<dbReference type="SUPFAM" id="SSF81406">
    <property type="entry name" value="Mitochondrial cytochrome c oxidase subunit IV"/>
    <property type="match status" value="1"/>
</dbReference>
<dbReference type="PANTHER" id="PTHR45948">
    <property type="entry name" value="DUAL SPECIFICITY PROTEIN PHOSPHATASE DDB_G0269404-RELATED"/>
    <property type="match status" value="1"/>
</dbReference>
<dbReference type="eggNOG" id="KOG1716">
    <property type="taxonomic scope" value="Eukaryota"/>
</dbReference>
<gene>
    <name evidence="20" type="ORF">Y1Q_0010362</name>
</gene>